<keyword evidence="2" id="KW-1185">Reference proteome</keyword>
<name>A0AAD9HGS5_9PEZI</name>
<comment type="caution">
    <text evidence="1">The sequence shown here is derived from an EMBL/GenBank/DDBJ whole genome shotgun (WGS) entry which is preliminary data.</text>
</comment>
<dbReference type="InterPro" id="IPR011008">
    <property type="entry name" value="Dimeric_a/b-barrel"/>
</dbReference>
<evidence type="ECO:0008006" key="3">
    <source>
        <dbReference type="Google" id="ProtNLM"/>
    </source>
</evidence>
<protein>
    <recommendedName>
        <fullName evidence="3">ABM domain-containing protein</fullName>
    </recommendedName>
</protein>
<dbReference type="Proteomes" id="UP001232148">
    <property type="component" value="Unassembled WGS sequence"/>
</dbReference>
<dbReference type="AlphaFoldDB" id="A0AAD9HGS5"/>
<evidence type="ECO:0000313" key="1">
    <source>
        <dbReference type="EMBL" id="KAK2028630.1"/>
    </source>
</evidence>
<evidence type="ECO:0000313" key="2">
    <source>
        <dbReference type="Proteomes" id="UP001232148"/>
    </source>
</evidence>
<accession>A0AAD9HGS5</accession>
<reference evidence="1" key="1">
    <citation type="submission" date="2021-06" db="EMBL/GenBank/DDBJ databases">
        <title>Comparative genomics, transcriptomics and evolutionary studies reveal genomic signatures of adaptation to plant cell wall in hemibiotrophic fungi.</title>
        <authorList>
            <consortium name="DOE Joint Genome Institute"/>
            <person name="Baroncelli R."/>
            <person name="Diaz J.F."/>
            <person name="Benocci T."/>
            <person name="Peng M."/>
            <person name="Battaglia E."/>
            <person name="Haridas S."/>
            <person name="Andreopoulos W."/>
            <person name="Labutti K."/>
            <person name="Pangilinan J."/>
            <person name="Floch G.L."/>
            <person name="Makela M.R."/>
            <person name="Henrissat B."/>
            <person name="Grigoriev I.V."/>
            <person name="Crouch J.A."/>
            <person name="De Vries R.P."/>
            <person name="Sukno S.A."/>
            <person name="Thon M.R."/>
        </authorList>
    </citation>
    <scope>NUCLEOTIDE SEQUENCE</scope>
    <source>
        <strain evidence="1">MAFF235873</strain>
    </source>
</reference>
<proteinExistence type="predicted"/>
<organism evidence="1 2">
    <name type="scientific">Colletotrichum zoysiae</name>
    <dbReference type="NCBI Taxonomy" id="1216348"/>
    <lineage>
        <taxon>Eukaryota</taxon>
        <taxon>Fungi</taxon>
        <taxon>Dikarya</taxon>
        <taxon>Ascomycota</taxon>
        <taxon>Pezizomycotina</taxon>
        <taxon>Sordariomycetes</taxon>
        <taxon>Hypocreomycetidae</taxon>
        <taxon>Glomerellales</taxon>
        <taxon>Glomerellaceae</taxon>
        <taxon>Colletotrichum</taxon>
        <taxon>Colletotrichum graminicola species complex</taxon>
    </lineage>
</organism>
<sequence>MVFYVVVTPNIRADKKDEFLAGWAAIKGEIAKQPGVLAVAAGPVISEGEAPVTEFKYLEAVVYNSAADEKAVRESAWWKGHEAAFEALCAGPPRIAKFEMTPLAADKPLALTQFAFLDVADESKHDEAIKAWSDLAAALGQDAHFTGKGVDDWRNTGLGVLGWDSEAQFGSAYAKPEARAALDKYKSFGKGMSVLVKLEA</sequence>
<dbReference type="SUPFAM" id="SSF54909">
    <property type="entry name" value="Dimeric alpha+beta barrel"/>
    <property type="match status" value="1"/>
</dbReference>
<gene>
    <name evidence="1" type="ORF">LX32DRAFT_728554</name>
</gene>
<dbReference type="EMBL" id="MU842875">
    <property type="protein sequence ID" value="KAK2028630.1"/>
    <property type="molecule type" value="Genomic_DNA"/>
</dbReference>
<dbReference type="Gene3D" id="3.30.70.100">
    <property type="match status" value="1"/>
</dbReference>